<reference evidence="1 2" key="1">
    <citation type="journal article" date="2023" name="Sci. Data">
        <title>Genome assembly of the Korean intertidal mud-creeper Batillaria attramentaria.</title>
        <authorList>
            <person name="Patra A.K."/>
            <person name="Ho P.T."/>
            <person name="Jun S."/>
            <person name="Lee S.J."/>
            <person name="Kim Y."/>
            <person name="Won Y.J."/>
        </authorList>
    </citation>
    <scope>NUCLEOTIDE SEQUENCE [LARGE SCALE GENOMIC DNA]</scope>
    <source>
        <strain evidence="1">Wonlab-2016</strain>
    </source>
</reference>
<dbReference type="Gene3D" id="3.40.50.300">
    <property type="entry name" value="P-loop containing nucleotide triphosphate hydrolases"/>
    <property type="match status" value="2"/>
</dbReference>
<dbReference type="Proteomes" id="UP001519460">
    <property type="component" value="Unassembled WGS sequence"/>
</dbReference>
<organism evidence="1 2">
    <name type="scientific">Batillaria attramentaria</name>
    <dbReference type="NCBI Taxonomy" id="370345"/>
    <lineage>
        <taxon>Eukaryota</taxon>
        <taxon>Metazoa</taxon>
        <taxon>Spiralia</taxon>
        <taxon>Lophotrochozoa</taxon>
        <taxon>Mollusca</taxon>
        <taxon>Gastropoda</taxon>
        <taxon>Caenogastropoda</taxon>
        <taxon>Sorbeoconcha</taxon>
        <taxon>Cerithioidea</taxon>
        <taxon>Batillariidae</taxon>
        <taxon>Batillaria</taxon>
    </lineage>
</organism>
<dbReference type="PANTHER" id="PTHR16008">
    <property type="entry name" value="F-BOX ONLY PROTEIN 4"/>
    <property type="match status" value="1"/>
</dbReference>
<sequence>MHVHSITKAPELFRDFILTSFSAIASSSMSVDSRVHDQGIVRHMPTERCSNNSIIQLVIKPAGCSQTWNQLLWDNLLWSRRLAIDKRIWSRVSHSSNPEIYKDVDSDLSFKEIYLRCSPDALKNPKRGATTAFHQVSTVLKYLIPKKAPKAAMFGPGLESSTSGIVLKMMYEDNDSFSRVAMFPGQFDGMGAGMTLKLTDGHHFHLSVLYSASKREREQNNPQNRLARNHLFSQQQGAQGSDEVQYQLQPALQQLCHTLNAFIFVVDASGTKEMATSPRLPAVEVVEELNLSSLTRPWMVMDCVVDNLVNVAVGIQWMIEMCQRK</sequence>
<dbReference type="InterPro" id="IPR027417">
    <property type="entry name" value="P-loop_NTPase"/>
</dbReference>
<dbReference type="PANTHER" id="PTHR16008:SF4">
    <property type="entry name" value="F-BOX ONLY PROTEIN 4"/>
    <property type="match status" value="1"/>
</dbReference>
<accession>A0ABD0KK25</accession>
<dbReference type="AlphaFoldDB" id="A0ABD0KK25"/>
<protein>
    <submittedName>
        <fullName evidence="1">Uncharacterized protein</fullName>
    </submittedName>
</protein>
<proteinExistence type="predicted"/>
<keyword evidence="2" id="KW-1185">Reference proteome</keyword>
<comment type="caution">
    <text evidence="1">The sequence shown here is derived from an EMBL/GenBank/DDBJ whole genome shotgun (WGS) entry which is preliminary data.</text>
</comment>
<dbReference type="Gene3D" id="1.20.1280.50">
    <property type="match status" value="1"/>
</dbReference>
<evidence type="ECO:0000313" key="2">
    <source>
        <dbReference type="Proteomes" id="UP001519460"/>
    </source>
</evidence>
<gene>
    <name evidence="1" type="ORF">BaRGS_00021232</name>
</gene>
<name>A0ABD0KK25_9CAEN</name>
<dbReference type="InterPro" id="IPR039588">
    <property type="entry name" value="FBXO4"/>
</dbReference>
<evidence type="ECO:0000313" key="1">
    <source>
        <dbReference type="EMBL" id="KAK7487530.1"/>
    </source>
</evidence>
<dbReference type="EMBL" id="JACVVK020000163">
    <property type="protein sequence ID" value="KAK7487530.1"/>
    <property type="molecule type" value="Genomic_DNA"/>
</dbReference>